<keyword evidence="2" id="KW-0812">Transmembrane</keyword>
<protein>
    <submittedName>
        <fullName evidence="3">Uncharacterized protein</fullName>
    </submittedName>
</protein>
<feature type="transmembrane region" description="Helical" evidence="2">
    <location>
        <begin position="148"/>
        <end position="169"/>
    </location>
</feature>
<feature type="region of interest" description="Disordered" evidence="1">
    <location>
        <begin position="253"/>
        <end position="274"/>
    </location>
</feature>
<keyword evidence="2" id="KW-1133">Transmembrane helix</keyword>
<evidence type="ECO:0000313" key="3">
    <source>
        <dbReference type="EMBL" id="MDN7562881.1"/>
    </source>
</evidence>
<name>A0AAP4QX73_9BURK</name>
<gene>
    <name evidence="3" type="ORF">QZM56_00005</name>
</gene>
<dbReference type="RefSeq" id="WP_301790129.1">
    <property type="nucleotide sequence ID" value="NZ_JAUJQS010000001.1"/>
</dbReference>
<sequence length="274" mass="30535">MFVFWGRKLVYRKQGYVADFCPICRAPRTFELQRVGSAGHVYNISVGEGRLVGYQRTCQTCRTPVKSELSTYASVSPKPAPLPELTARTFPDLESAWRDRLVLEERVRTALPSLQPDERQALIRDPFVVLSTKAERYFASSRINWRDILAIFVAFAVAIVGSVTVGMVAPDATNYGIYFFIALGILIVVRQIKATGRRYMVKQIVPPLASALAPLQPTREEIDSAFRELGLSQPRMARKLPIEALLSSLSGKHAAGLGPPRQNSCRPDRNLNLS</sequence>
<proteinExistence type="predicted"/>
<evidence type="ECO:0000256" key="1">
    <source>
        <dbReference type="SAM" id="MobiDB-lite"/>
    </source>
</evidence>
<dbReference type="AlphaFoldDB" id="A0AAP4QX73"/>
<dbReference type="EMBL" id="JAUJQS010000001">
    <property type="protein sequence ID" value="MDN7562881.1"/>
    <property type="molecule type" value="Genomic_DNA"/>
</dbReference>
<organism evidence="3 4">
    <name type="scientific">Burkholderia contaminans</name>
    <dbReference type="NCBI Taxonomy" id="488447"/>
    <lineage>
        <taxon>Bacteria</taxon>
        <taxon>Pseudomonadati</taxon>
        <taxon>Pseudomonadota</taxon>
        <taxon>Betaproteobacteria</taxon>
        <taxon>Burkholderiales</taxon>
        <taxon>Burkholderiaceae</taxon>
        <taxon>Burkholderia</taxon>
        <taxon>Burkholderia cepacia complex</taxon>
    </lineage>
</organism>
<evidence type="ECO:0000313" key="4">
    <source>
        <dbReference type="Proteomes" id="UP001172109"/>
    </source>
</evidence>
<dbReference type="Proteomes" id="UP001172109">
    <property type="component" value="Unassembled WGS sequence"/>
</dbReference>
<feature type="transmembrane region" description="Helical" evidence="2">
    <location>
        <begin position="175"/>
        <end position="192"/>
    </location>
</feature>
<accession>A0AAP4QX73</accession>
<feature type="compositionally biased region" description="Polar residues" evidence="1">
    <location>
        <begin position="261"/>
        <end position="274"/>
    </location>
</feature>
<comment type="caution">
    <text evidence="3">The sequence shown here is derived from an EMBL/GenBank/DDBJ whole genome shotgun (WGS) entry which is preliminary data.</text>
</comment>
<reference evidence="3" key="1">
    <citation type="submission" date="2023-07" db="EMBL/GenBank/DDBJ databases">
        <title>A collection of bacterial strains from the Burkholderia cepacia Research Laboratory and Repository.</title>
        <authorList>
            <person name="Lipuma J."/>
            <person name="Spilker T."/>
            <person name="Caverly L."/>
        </authorList>
    </citation>
    <scope>NUCLEOTIDE SEQUENCE</scope>
    <source>
        <strain evidence="3">AU44979</strain>
    </source>
</reference>
<evidence type="ECO:0000256" key="2">
    <source>
        <dbReference type="SAM" id="Phobius"/>
    </source>
</evidence>
<keyword evidence="2" id="KW-0472">Membrane</keyword>